<dbReference type="Proteomes" id="UP001187415">
    <property type="component" value="Unassembled WGS sequence"/>
</dbReference>
<gene>
    <name evidence="2" type="ORF">Q5P01_011273</name>
</gene>
<keyword evidence="3" id="KW-1185">Reference proteome</keyword>
<dbReference type="Pfam" id="PF01023">
    <property type="entry name" value="S_100"/>
    <property type="match status" value="1"/>
</dbReference>
<evidence type="ECO:0000313" key="3">
    <source>
        <dbReference type="Proteomes" id="UP001187415"/>
    </source>
</evidence>
<proteinExistence type="predicted"/>
<dbReference type="InterPro" id="IPR011992">
    <property type="entry name" value="EF-hand-dom_pair"/>
</dbReference>
<evidence type="ECO:0000313" key="2">
    <source>
        <dbReference type="EMBL" id="KAK2844614.1"/>
    </source>
</evidence>
<dbReference type="SMART" id="SM01394">
    <property type="entry name" value="S_100"/>
    <property type="match status" value="1"/>
</dbReference>
<accession>A0AA88MUH5</accession>
<name>A0AA88MUH5_CHASR</name>
<protein>
    <recommendedName>
        <fullName evidence="1">S100/CaBP-9k-type calcium binding subdomain domain-containing protein</fullName>
    </recommendedName>
</protein>
<dbReference type="Gene3D" id="1.10.238.10">
    <property type="entry name" value="EF-hand"/>
    <property type="match status" value="1"/>
</dbReference>
<dbReference type="EMBL" id="JAUPFM010000008">
    <property type="protein sequence ID" value="KAK2844614.1"/>
    <property type="molecule type" value="Genomic_DNA"/>
</dbReference>
<dbReference type="InterPro" id="IPR013787">
    <property type="entry name" value="S100_Ca-bd_sub"/>
</dbReference>
<reference evidence="2" key="1">
    <citation type="submission" date="2023-07" db="EMBL/GenBank/DDBJ databases">
        <title>Chromosome-level Genome Assembly of Striped Snakehead (Channa striata).</title>
        <authorList>
            <person name="Liu H."/>
        </authorList>
    </citation>
    <scope>NUCLEOTIDE SEQUENCE</scope>
    <source>
        <strain evidence="2">Gz</strain>
        <tissue evidence="2">Muscle</tissue>
    </source>
</reference>
<evidence type="ECO:0000259" key="1">
    <source>
        <dbReference type="SMART" id="SM01394"/>
    </source>
</evidence>
<sequence length="84" mass="9327">MSGLSEAVEMLKATFKKYAEKEGQKNTLTKGELAELLRQEFPEGFRYAPHPSNPPIPVLDTERIPGRSRVSSEAVGFFRSVSVS</sequence>
<comment type="caution">
    <text evidence="2">The sequence shown here is derived from an EMBL/GenBank/DDBJ whole genome shotgun (WGS) entry which is preliminary data.</text>
</comment>
<feature type="domain" description="S100/CaBP-9k-type calcium binding subdomain" evidence="1">
    <location>
        <begin position="4"/>
        <end position="46"/>
    </location>
</feature>
<organism evidence="2 3">
    <name type="scientific">Channa striata</name>
    <name type="common">Snakehead murrel</name>
    <name type="synonym">Ophicephalus striatus</name>
    <dbReference type="NCBI Taxonomy" id="64152"/>
    <lineage>
        <taxon>Eukaryota</taxon>
        <taxon>Metazoa</taxon>
        <taxon>Chordata</taxon>
        <taxon>Craniata</taxon>
        <taxon>Vertebrata</taxon>
        <taxon>Euteleostomi</taxon>
        <taxon>Actinopterygii</taxon>
        <taxon>Neopterygii</taxon>
        <taxon>Teleostei</taxon>
        <taxon>Neoteleostei</taxon>
        <taxon>Acanthomorphata</taxon>
        <taxon>Anabantaria</taxon>
        <taxon>Anabantiformes</taxon>
        <taxon>Channoidei</taxon>
        <taxon>Channidae</taxon>
        <taxon>Channa</taxon>
    </lineage>
</organism>
<dbReference type="SUPFAM" id="SSF47473">
    <property type="entry name" value="EF-hand"/>
    <property type="match status" value="1"/>
</dbReference>
<dbReference type="AlphaFoldDB" id="A0AA88MUH5"/>